<sequence>MCSVAPFVLPGLACGAAPRAAPVLGVQPTMATTYAGGDPAAAWCGYGYDVDIGALLRGAVVRPPMPADLPMPSMEFLALSRRYSDHGAGFRSMFGGIQSVRVPARGLMASFPMATHDAAPTTPVAVLRAPRSYGDDDAERDAVTVKTPPPPEKRPQQEQCGSEYDASIDATFRVMEKDPAERPSPDYLSATQTGGMMMIDRATLIEKMHHFSRYYDLAPGSLHRAVSYVDLFLSARKISGGEREVLLLGAAAVFAAAKYEDRKTTRRINADAVAACVGCTRREALDAEREQVAALGYRLSGPTAYTFVDHFLRHTQDKEEEGSPAALVRALAHHLADMALLDYRCVAFLPSAVAVSAIVLARLVVLGYYSTAPVAGYAIEDLSECMEAIYDMHENLQAWPGCDQMMKDWELTTRLRYSLPHYSALTLRK</sequence>
<keyword evidence="1" id="KW-0132">Cell division</keyword>
<dbReference type="SMART" id="SM01332">
    <property type="entry name" value="Cyclin_C"/>
    <property type="match status" value="1"/>
</dbReference>
<comment type="caution">
    <text evidence="8">The sequence shown here is derived from an EMBL/GenBank/DDBJ whole genome shotgun (WGS) entry which is preliminary data.</text>
</comment>
<dbReference type="InterPro" id="IPR036915">
    <property type="entry name" value="Cyclin-like_sf"/>
</dbReference>
<dbReference type="OrthoDB" id="645822at2759"/>
<feature type="region of interest" description="Disordered" evidence="5">
    <location>
        <begin position="132"/>
        <end position="162"/>
    </location>
</feature>
<dbReference type="Pfam" id="PF00134">
    <property type="entry name" value="Cyclin_N"/>
    <property type="match status" value="1"/>
</dbReference>
<organism evidence="8 9">
    <name type="scientific">Panicum miliaceum</name>
    <name type="common">Proso millet</name>
    <name type="synonym">Broomcorn millet</name>
    <dbReference type="NCBI Taxonomy" id="4540"/>
    <lineage>
        <taxon>Eukaryota</taxon>
        <taxon>Viridiplantae</taxon>
        <taxon>Streptophyta</taxon>
        <taxon>Embryophyta</taxon>
        <taxon>Tracheophyta</taxon>
        <taxon>Spermatophyta</taxon>
        <taxon>Magnoliopsida</taxon>
        <taxon>Liliopsida</taxon>
        <taxon>Poales</taxon>
        <taxon>Poaceae</taxon>
        <taxon>PACMAD clade</taxon>
        <taxon>Panicoideae</taxon>
        <taxon>Panicodae</taxon>
        <taxon>Paniceae</taxon>
        <taxon>Panicinae</taxon>
        <taxon>Panicum</taxon>
        <taxon>Panicum sect. Panicum</taxon>
    </lineage>
</organism>
<dbReference type="Proteomes" id="UP000275267">
    <property type="component" value="Unassembled WGS sequence"/>
</dbReference>
<dbReference type="InterPro" id="IPR039361">
    <property type="entry name" value="Cyclin"/>
</dbReference>
<accession>A0A3L6RPS3</accession>
<evidence type="ECO:0000259" key="6">
    <source>
        <dbReference type="SMART" id="SM00385"/>
    </source>
</evidence>
<dbReference type="STRING" id="4540.A0A3L6RPS3"/>
<dbReference type="InterPro" id="IPR013763">
    <property type="entry name" value="Cyclin-like_dom"/>
</dbReference>
<evidence type="ECO:0000256" key="2">
    <source>
        <dbReference type="ARBA" id="ARBA00023127"/>
    </source>
</evidence>
<dbReference type="GO" id="GO:0051301">
    <property type="term" value="P:cell division"/>
    <property type="evidence" value="ECO:0007669"/>
    <property type="project" value="UniProtKB-KW"/>
</dbReference>
<comment type="similarity">
    <text evidence="4">Belongs to the cyclin family.</text>
</comment>
<feature type="domain" description="Cyclin-like" evidence="6">
    <location>
        <begin position="206"/>
        <end position="293"/>
    </location>
</feature>
<keyword evidence="9" id="KW-1185">Reference proteome</keyword>
<gene>
    <name evidence="8" type="ORF">C2845_PM11G08350</name>
</gene>
<evidence type="ECO:0000256" key="5">
    <source>
        <dbReference type="SAM" id="MobiDB-lite"/>
    </source>
</evidence>
<reference evidence="9" key="1">
    <citation type="journal article" date="2019" name="Nat. Commun.">
        <title>The genome of broomcorn millet.</title>
        <authorList>
            <person name="Zou C."/>
            <person name="Miki D."/>
            <person name="Li D."/>
            <person name="Tang Q."/>
            <person name="Xiao L."/>
            <person name="Rajput S."/>
            <person name="Deng P."/>
            <person name="Jia W."/>
            <person name="Huang R."/>
            <person name="Zhang M."/>
            <person name="Sun Y."/>
            <person name="Hu J."/>
            <person name="Fu X."/>
            <person name="Schnable P.S."/>
            <person name="Li F."/>
            <person name="Zhang H."/>
            <person name="Feng B."/>
            <person name="Zhu X."/>
            <person name="Liu R."/>
            <person name="Schnable J.C."/>
            <person name="Zhu J.-K."/>
            <person name="Zhang H."/>
        </authorList>
    </citation>
    <scope>NUCLEOTIDE SEQUENCE [LARGE SCALE GENOMIC DNA]</scope>
</reference>
<dbReference type="AlphaFoldDB" id="A0A3L6RPS3"/>
<keyword evidence="2 4" id="KW-0195">Cyclin</keyword>
<evidence type="ECO:0000256" key="4">
    <source>
        <dbReference type="RuleBase" id="RU000383"/>
    </source>
</evidence>
<evidence type="ECO:0000313" key="8">
    <source>
        <dbReference type="EMBL" id="RLN07709.1"/>
    </source>
</evidence>
<dbReference type="SMART" id="SM00385">
    <property type="entry name" value="CYCLIN"/>
    <property type="match status" value="2"/>
</dbReference>
<keyword evidence="3" id="KW-0131">Cell cycle</keyword>
<name>A0A3L6RPS3_PANMI</name>
<feature type="domain" description="Cyclin C-terminal" evidence="7">
    <location>
        <begin position="302"/>
        <end position="429"/>
    </location>
</feature>
<evidence type="ECO:0000259" key="7">
    <source>
        <dbReference type="SMART" id="SM01332"/>
    </source>
</evidence>
<dbReference type="InterPro" id="IPR006671">
    <property type="entry name" value="Cyclin_N"/>
</dbReference>
<dbReference type="Gene3D" id="1.10.472.10">
    <property type="entry name" value="Cyclin-like"/>
    <property type="match status" value="2"/>
</dbReference>
<dbReference type="Pfam" id="PF02984">
    <property type="entry name" value="Cyclin_C"/>
    <property type="match status" value="1"/>
</dbReference>
<evidence type="ECO:0000256" key="3">
    <source>
        <dbReference type="ARBA" id="ARBA00023306"/>
    </source>
</evidence>
<evidence type="ECO:0000313" key="9">
    <source>
        <dbReference type="Proteomes" id="UP000275267"/>
    </source>
</evidence>
<dbReference type="InterPro" id="IPR004367">
    <property type="entry name" value="Cyclin_C-dom"/>
</dbReference>
<feature type="domain" description="Cyclin-like" evidence="6">
    <location>
        <begin position="306"/>
        <end position="394"/>
    </location>
</feature>
<evidence type="ECO:0000256" key="1">
    <source>
        <dbReference type="ARBA" id="ARBA00022618"/>
    </source>
</evidence>
<dbReference type="CDD" id="cd20537">
    <property type="entry name" value="CYCLIN_CCNO-like_rpt2"/>
    <property type="match status" value="1"/>
</dbReference>
<protein>
    <submittedName>
        <fullName evidence="8">Uncharacterized protein</fullName>
    </submittedName>
</protein>
<dbReference type="SUPFAM" id="SSF47954">
    <property type="entry name" value="Cyclin-like"/>
    <property type="match status" value="2"/>
</dbReference>
<dbReference type="EMBL" id="PQIB02000007">
    <property type="protein sequence ID" value="RLN07709.1"/>
    <property type="molecule type" value="Genomic_DNA"/>
</dbReference>
<dbReference type="PANTHER" id="PTHR10177">
    <property type="entry name" value="CYCLINS"/>
    <property type="match status" value="1"/>
</dbReference>
<proteinExistence type="inferred from homology"/>